<dbReference type="EMBL" id="BMAT01013201">
    <property type="protein sequence ID" value="GFS07481.1"/>
    <property type="molecule type" value="Genomic_DNA"/>
</dbReference>
<dbReference type="Pfam" id="PF00353">
    <property type="entry name" value="HemolysinCabind"/>
    <property type="match status" value="1"/>
</dbReference>
<accession>A0AAV4IFX9</accession>
<dbReference type="InterPro" id="IPR011049">
    <property type="entry name" value="Serralysin-like_metalloprot_C"/>
</dbReference>
<dbReference type="Proteomes" id="UP000762676">
    <property type="component" value="Unassembled WGS sequence"/>
</dbReference>
<dbReference type="Gene3D" id="2.150.10.10">
    <property type="entry name" value="Serralysin-like metalloprotease, C-terminal"/>
    <property type="match status" value="1"/>
</dbReference>
<dbReference type="PRINTS" id="PR00313">
    <property type="entry name" value="CABNDNGRPT"/>
</dbReference>
<protein>
    <submittedName>
        <fullName evidence="2">Poly(Beta-D-mannuronate) C5 epimerase 3</fullName>
    </submittedName>
</protein>
<comment type="caution">
    <text evidence="2">The sequence shown here is derived from an EMBL/GenBank/DDBJ whole genome shotgun (WGS) entry which is preliminary data.</text>
</comment>
<proteinExistence type="predicted"/>
<gene>
    <name evidence="2" type="ORF">ElyMa_006570700</name>
</gene>
<keyword evidence="3" id="KW-1185">Reference proteome</keyword>
<reference evidence="2 3" key="1">
    <citation type="journal article" date="2021" name="Elife">
        <title>Chloroplast acquisition without the gene transfer in kleptoplastic sea slugs, Plakobranchus ocellatus.</title>
        <authorList>
            <person name="Maeda T."/>
            <person name="Takahashi S."/>
            <person name="Yoshida T."/>
            <person name="Shimamura S."/>
            <person name="Takaki Y."/>
            <person name="Nagai Y."/>
            <person name="Toyoda A."/>
            <person name="Suzuki Y."/>
            <person name="Arimoto A."/>
            <person name="Ishii H."/>
            <person name="Satoh N."/>
            <person name="Nishiyama T."/>
            <person name="Hasebe M."/>
            <person name="Maruyama T."/>
            <person name="Minagawa J."/>
            <person name="Obokata J."/>
            <person name="Shigenobu S."/>
        </authorList>
    </citation>
    <scope>NUCLEOTIDE SEQUENCE [LARGE SCALE GENOMIC DNA]</scope>
</reference>
<dbReference type="NCBIfam" id="TIGR01965">
    <property type="entry name" value="VCBS_repeat"/>
    <property type="match status" value="1"/>
</dbReference>
<organism evidence="2 3">
    <name type="scientific">Elysia marginata</name>
    <dbReference type="NCBI Taxonomy" id="1093978"/>
    <lineage>
        <taxon>Eukaryota</taxon>
        <taxon>Metazoa</taxon>
        <taxon>Spiralia</taxon>
        <taxon>Lophotrochozoa</taxon>
        <taxon>Mollusca</taxon>
        <taxon>Gastropoda</taxon>
        <taxon>Heterobranchia</taxon>
        <taxon>Euthyneura</taxon>
        <taxon>Panpulmonata</taxon>
        <taxon>Sacoglossa</taxon>
        <taxon>Placobranchoidea</taxon>
        <taxon>Plakobranchidae</taxon>
        <taxon>Elysia</taxon>
    </lineage>
</organism>
<feature type="non-terminal residue" evidence="2">
    <location>
        <position position="1"/>
    </location>
</feature>
<dbReference type="Gene3D" id="2.60.120.200">
    <property type="match status" value="1"/>
</dbReference>
<dbReference type="Pfam" id="PF17892">
    <property type="entry name" value="Cadherin_5"/>
    <property type="match status" value="1"/>
</dbReference>
<dbReference type="SUPFAM" id="SSF51120">
    <property type="entry name" value="beta-Roll"/>
    <property type="match status" value="1"/>
</dbReference>
<dbReference type="GO" id="GO:0005509">
    <property type="term" value="F:calcium ion binding"/>
    <property type="evidence" value="ECO:0007669"/>
    <property type="project" value="InterPro"/>
</dbReference>
<dbReference type="InterPro" id="IPR013320">
    <property type="entry name" value="ConA-like_dom_sf"/>
</dbReference>
<dbReference type="InterPro" id="IPR019960">
    <property type="entry name" value="T1SS_VCA0849"/>
</dbReference>
<sequence>WTNGSNTRLSEFDSNNNANINTGRHYEVDIVDNRVSLTVDGVEKIAHQFSENISDGEIGAMNRGNAVSTYTLNGADWDIYPDNEHTVYDNNDGTWTIRTGDELSGDLTLDYNVSDGTNTTAATAAIEVGHAVDASIELSDTTGISDDVLPVETTATGDTLTVSSVNGQAVAASGTTSIAGEYGTLDIAADGSWNYNLDPAFASVDLDSNLMARWTFDEGTGTTVADSSTVDSITDNGTLAGATFVSDGVSGGAVSFDGVDDRITVANSAEINTYSGTTAENNIVSGDITERTISLSFRIDPANDLSGTQILFEEGGATNGLNIYISDGSLYVGAWSESDSWDGAFIGTSLDNLDAGWHSVTMVLDASGATAGERTLTGYLDGVDFGSQSGAVPVSEHSGAIAFGGVNNDSKIHTGDLAGVTTGNYFQGDIDEASLYNRALTDAEVKVLGGMEQTETFTYEVSDGSNTSTATLDIDVMHTLDSAGSIDGTVSGETLTGTAYGEQIDGMAGDDTLLGLDGDDFMIGGAGNDTLTGGAGSDTFVWIAGDEGTASTIAVDTITDFDASVSGDAIDLSQLLSSGTPETIDQFLDVAVVNGSTEISIHPTGEGGDVTQKIVLQDVDLSSLGDNNAILNTLLQNGNLHLDG</sequence>
<dbReference type="InterPro" id="IPR010221">
    <property type="entry name" value="VCBS_dom"/>
</dbReference>
<evidence type="ECO:0000259" key="1">
    <source>
        <dbReference type="Pfam" id="PF17892"/>
    </source>
</evidence>
<evidence type="ECO:0000313" key="3">
    <source>
        <dbReference type="Proteomes" id="UP000762676"/>
    </source>
</evidence>
<dbReference type="NCBIfam" id="TIGR03661">
    <property type="entry name" value="T1SS_VCA0849"/>
    <property type="match status" value="1"/>
</dbReference>
<dbReference type="SUPFAM" id="SSF49899">
    <property type="entry name" value="Concanavalin A-like lectins/glucanases"/>
    <property type="match status" value="1"/>
</dbReference>
<dbReference type="Pfam" id="PF13385">
    <property type="entry name" value="Laminin_G_3"/>
    <property type="match status" value="1"/>
</dbReference>
<dbReference type="AlphaFoldDB" id="A0AAV4IFX9"/>
<dbReference type="InterPro" id="IPR041690">
    <property type="entry name" value="Cadherin_5"/>
</dbReference>
<feature type="domain" description="Cadherin-like" evidence="1">
    <location>
        <begin position="84"/>
        <end position="128"/>
    </location>
</feature>
<dbReference type="InterPro" id="IPR001343">
    <property type="entry name" value="Hemolysn_Ca-bd"/>
</dbReference>
<evidence type="ECO:0000313" key="2">
    <source>
        <dbReference type="EMBL" id="GFS07481.1"/>
    </source>
</evidence>
<name>A0AAV4IFX9_9GAST</name>